<keyword evidence="2" id="KW-1185">Reference proteome</keyword>
<organism evidence="1 2">
    <name type="scientific">Brachionus plicatilis</name>
    <name type="common">Marine rotifer</name>
    <name type="synonym">Brachionus muelleri</name>
    <dbReference type="NCBI Taxonomy" id="10195"/>
    <lineage>
        <taxon>Eukaryota</taxon>
        <taxon>Metazoa</taxon>
        <taxon>Spiralia</taxon>
        <taxon>Gnathifera</taxon>
        <taxon>Rotifera</taxon>
        <taxon>Eurotatoria</taxon>
        <taxon>Monogononta</taxon>
        <taxon>Pseudotrocha</taxon>
        <taxon>Ploima</taxon>
        <taxon>Brachionidae</taxon>
        <taxon>Brachionus</taxon>
    </lineage>
</organism>
<dbReference type="AlphaFoldDB" id="A0A3M7PQC8"/>
<proteinExistence type="predicted"/>
<name>A0A3M7PQC8_BRAPC</name>
<dbReference type="EMBL" id="REGN01009371">
    <property type="protein sequence ID" value="RNA01332.1"/>
    <property type="molecule type" value="Genomic_DNA"/>
</dbReference>
<dbReference type="Proteomes" id="UP000276133">
    <property type="component" value="Unassembled WGS sequence"/>
</dbReference>
<sequence length="121" mass="13731">MLLQNNNIKKSEVNSLIRKDLNDNLIKNSTINKPNDWRMDNSKSTSSLYSQSTTFSLSLSISTSSSVTINECEIETEICKVYKSNFVIIIDNMENSDLNEIKEKIAQKTLGESKMNNLMES</sequence>
<gene>
    <name evidence="1" type="ORF">BpHYR1_020615</name>
</gene>
<evidence type="ECO:0000313" key="1">
    <source>
        <dbReference type="EMBL" id="RNA01332.1"/>
    </source>
</evidence>
<reference evidence="1 2" key="1">
    <citation type="journal article" date="2018" name="Sci. Rep.">
        <title>Genomic signatures of local adaptation to the degree of environmental predictability in rotifers.</title>
        <authorList>
            <person name="Franch-Gras L."/>
            <person name="Hahn C."/>
            <person name="Garcia-Roger E.M."/>
            <person name="Carmona M.J."/>
            <person name="Serra M."/>
            <person name="Gomez A."/>
        </authorList>
    </citation>
    <scope>NUCLEOTIDE SEQUENCE [LARGE SCALE GENOMIC DNA]</scope>
    <source>
        <strain evidence="1">HYR1</strain>
    </source>
</reference>
<comment type="caution">
    <text evidence="1">The sequence shown here is derived from an EMBL/GenBank/DDBJ whole genome shotgun (WGS) entry which is preliminary data.</text>
</comment>
<accession>A0A3M7PQC8</accession>
<protein>
    <submittedName>
        <fullName evidence="1">Uncharacterized protein</fullName>
    </submittedName>
</protein>
<evidence type="ECO:0000313" key="2">
    <source>
        <dbReference type="Proteomes" id="UP000276133"/>
    </source>
</evidence>
<feature type="non-terminal residue" evidence="1">
    <location>
        <position position="121"/>
    </location>
</feature>